<dbReference type="EMBL" id="JAGRRH010000014">
    <property type="protein sequence ID" value="KAG7358558.1"/>
    <property type="molecule type" value="Genomic_DNA"/>
</dbReference>
<accession>A0A9K3PT81</accession>
<dbReference type="Pfam" id="PF00447">
    <property type="entry name" value="HSF_DNA-bind"/>
    <property type="match status" value="1"/>
</dbReference>
<name>A0A9K3PT81_9STRA</name>
<dbReference type="GO" id="GO:0003700">
    <property type="term" value="F:DNA-binding transcription factor activity"/>
    <property type="evidence" value="ECO:0007669"/>
    <property type="project" value="InterPro"/>
</dbReference>
<gene>
    <name evidence="4" type="ORF">IV203_015147</name>
</gene>
<evidence type="ECO:0000313" key="4">
    <source>
        <dbReference type="EMBL" id="KAG7358558.1"/>
    </source>
</evidence>
<dbReference type="InterPro" id="IPR000232">
    <property type="entry name" value="HSF_DNA-bd"/>
</dbReference>
<evidence type="ECO:0000313" key="5">
    <source>
        <dbReference type="Proteomes" id="UP000693970"/>
    </source>
</evidence>
<reference evidence="4" key="1">
    <citation type="journal article" date="2021" name="Sci. Rep.">
        <title>Diploid genomic architecture of Nitzschia inconspicua, an elite biomass production diatom.</title>
        <authorList>
            <person name="Oliver A."/>
            <person name="Podell S."/>
            <person name="Pinowska A."/>
            <person name="Traller J.C."/>
            <person name="Smith S.R."/>
            <person name="McClure R."/>
            <person name="Beliaev A."/>
            <person name="Bohutskyi P."/>
            <person name="Hill E.A."/>
            <person name="Rabines A."/>
            <person name="Zheng H."/>
            <person name="Allen L.Z."/>
            <person name="Kuo A."/>
            <person name="Grigoriev I.V."/>
            <person name="Allen A.E."/>
            <person name="Hazlebeck D."/>
            <person name="Allen E.E."/>
        </authorList>
    </citation>
    <scope>NUCLEOTIDE SEQUENCE</scope>
    <source>
        <strain evidence="4">Hildebrandi</strain>
    </source>
</reference>
<feature type="region of interest" description="Disordered" evidence="2">
    <location>
        <begin position="326"/>
        <end position="361"/>
    </location>
</feature>
<protein>
    <submittedName>
        <fullName evidence="4">HSF-type DNA-binding protein</fullName>
    </submittedName>
</protein>
<dbReference type="OrthoDB" id="48267at2759"/>
<dbReference type="GO" id="GO:0043565">
    <property type="term" value="F:sequence-specific DNA binding"/>
    <property type="evidence" value="ECO:0007669"/>
    <property type="project" value="InterPro"/>
</dbReference>
<feature type="domain" description="HSF-type DNA-binding" evidence="3">
    <location>
        <begin position="79"/>
        <end position="191"/>
    </location>
</feature>
<reference evidence="4" key="2">
    <citation type="submission" date="2021-04" db="EMBL/GenBank/DDBJ databases">
        <authorList>
            <person name="Podell S."/>
        </authorList>
    </citation>
    <scope>NUCLEOTIDE SEQUENCE</scope>
    <source>
        <strain evidence="4">Hildebrandi</strain>
    </source>
</reference>
<feature type="region of interest" description="Disordered" evidence="2">
    <location>
        <begin position="236"/>
        <end position="256"/>
    </location>
</feature>
<evidence type="ECO:0000259" key="3">
    <source>
        <dbReference type="Pfam" id="PF00447"/>
    </source>
</evidence>
<evidence type="ECO:0000256" key="2">
    <source>
        <dbReference type="SAM" id="MobiDB-lite"/>
    </source>
</evidence>
<organism evidence="4 5">
    <name type="scientific">Nitzschia inconspicua</name>
    <dbReference type="NCBI Taxonomy" id="303405"/>
    <lineage>
        <taxon>Eukaryota</taxon>
        <taxon>Sar</taxon>
        <taxon>Stramenopiles</taxon>
        <taxon>Ochrophyta</taxon>
        <taxon>Bacillariophyta</taxon>
        <taxon>Bacillariophyceae</taxon>
        <taxon>Bacillariophycidae</taxon>
        <taxon>Bacillariales</taxon>
        <taxon>Bacillariaceae</taxon>
        <taxon>Nitzschia</taxon>
    </lineage>
</organism>
<proteinExistence type="predicted"/>
<dbReference type="AlphaFoldDB" id="A0A9K3PT81"/>
<comment type="caution">
    <text evidence="4">The sequence shown here is derived from an EMBL/GenBank/DDBJ whole genome shotgun (WGS) entry which is preliminary data.</text>
</comment>
<keyword evidence="1 4" id="KW-0238">DNA-binding</keyword>
<dbReference type="Proteomes" id="UP000693970">
    <property type="component" value="Unassembled WGS sequence"/>
</dbReference>
<sequence length="549" mass="58998">MSAACSGLSALIQAATSQLGLLAETADLESDGSNLTNIEAGYASTGSSEVATSPPMGPSRIPMIVPEHDSNSNNGKLSFPEQLMTLLMDPTNEDVVTFLPDGKYFAIRRKEFSDILLYKHFHLTTFEEFLELIRGWGFARISSNNDDDGDGCDRNSDDGLDCDAASSVKAAIHVFRHPHFKRNHPVDMQKLRFGSKKHSHQAIETARVIAALPAVTAADASHHCKPLEPGYLEKMVSDDQSTSSIKRRLSPSHVRRDTEDVIMKEQRLRHNSHDGTPMDVTSPVIVATVSASHDSGDNHPQPRRSSIELRGAAEAIATSKLNLCGGQKEGEVPAQNGHSGHGASGKRKQERRGSSTSLVEGGVEAATHTIVTDAIETLLFDEKHTRETFKKHEKELSTSSIPGVVPISKQLFDGEPRSVAAATSMANTAISIQVIPPVSTSTPKQSTKSTFTISNVMVHPNASFEDFGRVSSSMTTGNLEETIRRAATAGSGTSHHPIPQRKVITTESKDSAIMSPSRLEAAAALVSHAQQARSNTGATVRFAQNGSNS</sequence>
<keyword evidence="5" id="KW-1185">Reference proteome</keyword>
<evidence type="ECO:0000256" key="1">
    <source>
        <dbReference type="ARBA" id="ARBA00023125"/>
    </source>
</evidence>